<feature type="compositionally biased region" description="Pro residues" evidence="2">
    <location>
        <begin position="392"/>
        <end position="407"/>
    </location>
</feature>
<gene>
    <name evidence="4" type="ORF">C2S53_009535</name>
</gene>
<dbReference type="InterPro" id="IPR010820">
    <property type="entry name" value="DUF1421"/>
</dbReference>
<feature type="coiled-coil region" evidence="1">
    <location>
        <begin position="141"/>
        <end position="175"/>
    </location>
</feature>
<feature type="region of interest" description="Disordered" evidence="2">
    <location>
        <begin position="235"/>
        <end position="512"/>
    </location>
</feature>
<protein>
    <recommendedName>
        <fullName evidence="3">UBA domain-containing protein</fullName>
    </recommendedName>
</protein>
<accession>A0AAD4JB30</accession>
<keyword evidence="1" id="KW-0175">Coiled coil</keyword>
<feature type="compositionally biased region" description="Low complexity" evidence="2">
    <location>
        <begin position="271"/>
        <end position="284"/>
    </location>
</feature>
<dbReference type="Pfam" id="PF07223">
    <property type="entry name" value="DUF1421"/>
    <property type="match status" value="1"/>
</dbReference>
<evidence type="ECO:0000313" key="4">
    <source>
        <dbReference type="EMBL" id="KAH6830518.1"/>
    </source>
</evidence>
<evidence type="ECO:0000256" key="1">
    <source>
        <dbReference type="SAM" id="Coils"/>
    </source>
</evidence>
<dbReference type="PANTHER" id="PTHR31805">
    <property type="entry name" value="RECEPTOR-LIKE KINASE, PUTATIVE (DUF1421)-RELATED"/>
    <property type="match status" value="1"/>
</dbReference>
<feature type="compositionally biased region" description="Pro residues" evidence="2">
    <location>
        <begin position="342"/>
        <end position="354"/>
    </location>
</feature>
<proteinExistence type="predicted"/>
<feature type="compositionally biased region" description="Low complexity" evidence="2">
    <location>
        <begin position="310"/>
        <end position="341"/>
    </location>
</feature>
<feature type="compositionally biased region" description="Pro residues" evidence="2">
    <location>
        <begin position="289"/>
        <end position="305"/>
    </location>
</feature>
<keyword evidence="5" id="KW-1185">Reference proteome</keyword>
<comment type="caution">
    <text evidence="4">The sequence shown here is derived from an EMBL/GenBank/DDBJ whole genome shotgun (WGS) entry which is preliminary data.</text>
</comment>
<dbReference type="InterPro" id="IPR015940">
    <property type="entry name" value="UBA"/>
</dbReference>
<feature type="region of interest" description="Disordered" evidence="2">
    <location>
        <begin position="57"/>
        <end position="101"/>
    </location>
</feature>
<dbReference type="AlphaFoldDB" id="A0AAD4JB30"/>
<feature type="domain" description="UBA" evidence="3">
    <location>
        <begin position="512"/>
        <end position="556"/>
    </location>
</feature>
<evidence type="ECO:0000313" key="5">
    <source>
        <dbReference type="Proteomes" id="UP001190926"/>
    </source>
</evidence>
<dbReference type="PROSITE" id="PS50030">
    <property type="entry name" value="UBA"/>
    <property type="match status" value="1"/>
</dbReference>
<reference evidence="4 5" key="1">
    <citation type="journal article" date="2021" name="Nat. Commun.">
        <title>Incipient diploidization of the medicinal plant Perilla within 10,000 years.</title>
        <authorList>
            <person name="Zhang Y."/>
            <person name="Shen Q."/>
            <person name="Leng L."/>
            <person name="Zhang D."/>
            <person name="Chen S."/>
            <person name="Shi Y."/>
            <person name="Ning Z."/>
            <person name="Chen S."/>
        </authorList>
    </citation>
    <scope>NUCLEOTIDE SEQUENCE [LARGE SCALE GENOMIC DNA]</scope>
    <source>
        <strain evidence="5">cv. PC099</strain>
    </source>
</reference>
<feature type="compositionally biased region" description="Polar residues" evidence="2">
    <location>
        <begin position="85"/>
        <end position="101"/>
    </location>
</feature>
<organism evidence="4 5">
    <name type="scientific">Perilla frutescens var. hirtella</name>
    <name type="common">Perilla citriodora</name>
    <name type="synonym">Perilla setoyensis</name>
    <dbReference type="NCBI Taxonomy" id="608512"/>
    <lineage>
        <taxon>Eukaryota</taxon>
        <taxon>Viridiplantae</taxon>
        <taxon>Streptophyta</taxon>
        <taxon>Embryophyta</taxon>
        <taxon>Tracheophyta</taxon>
        <taxon>Spermatophyta</taxon>
        <taxon>Magnoliopsida</taxon>
        <taxon>eudicotyledons</taxon>
        <taxon>Gunneridae</taxon>
        <taxon>Pentapetalae</taxon>
        <taxon>asterids</taxon>
        <taxon>lamiids</taxon>
        <taxon>Lamiales</taxon>
        <taxon>Lamiaceae</taxon>
        <taxon>Nepetoideae</taxon>
        <taxon>Elsholtzieae</taxon>
        <taxon>Perilla</taxon>
    </lineage>
</organism>
<dbReference type="Proteomes" id="UP001190926">
    <property type="component" value="Unassembled WGS sequence"/>
</dbReference>
<evidence type="ECO:0000259" key="3">
    <source>
        <dbReference type="PROSITE" id="PS50030"/>
    </source>
</evidence>
<dbReference type="PANTHER" id="PTHR31805:SF14">
    <property type="entry name" value="RECEPTOR-LIKE KINASE, PUTATIVE (DUF1421)-RELATED"/>
    <property type="match status" value="1"/>
</dbReference>
<feature type="compositionally biased region" description="Pro residues" evidence="2">
    <location>
        <begin position="255"/>
        <end position="270"/>
    </location>
</feature>
<feature type="compositionally biased region" description="Gly residues" evidence="2">
    <location>
        <begin position="496"/>
        <end position="508"/>
    </location>
</feature>
<dbReference type="EMBL" id="SDAM02000099">
    <property type="protein sequence ID" value="KAH6830518.1"/>
    <property type="molecule type" value="Genomic_DNA"/>
</dbReference>
<feature type="compositionally biased region" description="Polar residues" evidence="2">
    <location>
        <begin position="235"/>
        <end position="252"/>
    </location>
</feature>
<sequence>MNNNTTSQYMDKQIMDLSNSQSNITSNNGGSGADFIDFMNRPAEKKEDIVPSYDFMPIRPAASSSSPKAARSNFDSDNEDPPLRTWNSLDSKTNSSPIRNYNSLDVEEPAKFVLGKNHKTSNAPSDGTLVSDIERMMKKYMDTLMHAIDNVSSRLTQLETRTRNLEHSIDDLKTSVGNNHGAIDGKMRLLENILTEVQSGVKVVRDKQEIVEAQMQIAKLQIPKAEQVESKINAQPDSTQTGVPTHHQFSSVPPNQAPPALPPPNAPLPPQQQSIQPQVQLPNQFPQNQIPPVPQRDSYFPPPSQTPENQNQQYQLPPLQHQQQQQQQLSAPPQPQHQYQPPSQPQYSQPPLPSQPHSSFPPVNPSMPQPSMGHNHEETLQMPPQNYSVGSRPPPSVPPTGVPPPPSQQYYGPTPNVYEPPPTSRPGSGYSNSFGPPSGHVEPYPYGSSPSQYGTSSPVKHQQLSSPGMSQSGGSGYPQLPTARILPQSLPTASAVGGGSGSGAGGSGNRVPIDDVVDRVTNMGFPRDQVRATVRKLTENGQAVDLNIVLDKLMNDGDVQAPRGWFGR</sequence>
<feature type="compositionally biased region" description="Polar residues" evidence="2">
    <location>
        <begin position="425"/>
        <end position="435"/>
    </location>
</feature>
<name>A0AAD4JB30_PERFH</name>
<feature type="compositionally biased region" description="Low complexity" evidence="2">
    <location>
        <begin position="59"/>
        <end position="72"/>
    </location>
</feature>
<evidence type="ECO:0000256" key="2">
    <source>
        <dbReference type="SAM" id="MobiDB-lite"/>
    </source>
</evidence>
<feature type="compositionally biased region" description="Polar residues" evidence="2">
    <location>
        <begin position="448"/>
        <end position="460"/>
    </location>
</feature>